<reference evidence="3" key="1">
    <citation type="journal article" date="2019" name="Int. J. Syst. Evol. Microbiol.">
        <title>The Global Catalogue of Microorganisms (GCM) 10K type strain sequencing project: providing services to taxonomists for standard genome sequencing and annotation.</title>
        <authorList>
            <consortium name="The Broad Institute Genomics Platform"/>
            <consortium name="The Broad Institute Genome Sequencing Center for Infectious Disease"/>
            <person name="Wu L."/>
            <person name="Ma J."/>
        </authorList>
    </citation>
    <scope>NUCLEOTIDE SEQUENCE [LARGE SCALE GENOMIC DNA]</scope>
    <source>
        <strain evidence="3">JCM 9458</strain>
    </source>
</reference>
<dbReference type="PROSITE" id="PS51664">
    <property type="entry name" value="YCAO"/>
    <property type="match status" value="1"/>
</dbReference>
<name>A0ABP6SQT9_9ACTN</name>
<dbReference type="EMBL" id="BAAAYN010000004">
    <property type="protein sequence ID" value="GAA3383188.1"/>
    <property type="molecule type" value="Genomic_DNA"/>
</dbReference>
<evidence type="ECO:0000259" key="1">
    <source>
        <dbReference type="PROSITE" id="PS51664"/>
    </source>
</evidence>
<comment type="caution">
    <text evidence="2">The sequence shown here is derived from an EMBL/GenBank/DDBJ whole genome shotgun (WGS) entry which is preliminary data.</text>
</comment>
<accession>A0ABP6SQT9</accession>
<dbReference type="InterPro" id="IPR022291">
    <property type="entry name" value="Bacteriocin_synth_cyclodeHase"/>
</dbReference>
<sequence>MCQMTSAYELVADTRPRVRRDLLFTRTPDGVLFHNAQGGFRMTAPTAYRFASLLVPYFNGDNQVEQICAPLGPEQRAMVGSLVQALYDHDFARDVPVGNDDADLPTAVALRFAAQIAYVDHYADAAATRFTRFRDTRVAVLGTGPIARWCASSLVRNGCALLGVVPGGGGLDETRREAAALANNGCPVEIVDLVDPGRTWDWTALAGYDVVVVAGGADAARQTLHLLEQGIPEGTTLLPAWTLGSRAIVGPLSEAETAGCWACAALRLSVNGNSGVAADLWQAISLTGSVPDVEQPTGALAAMLGNLLGYEVYRLTTGALPAETRGKVIIQNLESLDVLSEALLPHPGCTYCADPAPADDQAELRSLLPALRTPVAERAETTSVDVQADAESVLAELTDRMVLVGRHAGVFTDFTDEAWVQIPLKVSTVRLALGHTREREIAAFDVHHIAGARRRALHAAAGVYADHVRARIVDRGPAGTPRVDPAMLGIASGIAGNATVPGPWTTATSLLTGDVRQVPMAAVRPFGPENDARMFVPTRAGTGAGASLAAAVEQGILSALSYAALLRAIRGLARITPVGPATADGDAELTFLVKSAANLGAEIELLDLGAATTGSAHVLLARTVDPSAAPVWRVAGHPDRARAAVESLRDLLGAVQLRQQDPDRQFVDDGDALLTDFDAGTLRPNAEAPVGPAATGSLATVLDSVRAAGQDALAVVTTPSDLRIGGIATVRVLLTGPDVG</sequence>
<feature type="domain" description="YcaO" evidence="1">
    <location>
        <begin position="443"/>
        <end position="740"/>
    </location>
</feature>
<evidence type="ECO:0000313" key="2">
    <source>
        <dbReference type="EMBL" id="GAA3383188.1"/>
    </source>
</evidence>
<dbReference type="InterPro" id="IPR003776">
    <property type="entry name" value="YcaO-like_dom"/>
</dbReference>
<dbReference type="Proteomes" id="UP001501676">
    <property type="component" value="Unassembled WGS sequence"/>
</dbReference>
<gene>
    <name evidence="2" type="ORF">GCM10020369_08110</name>
</gene>
<organism evidence="2 3">
    <name type="scientific">Cryptosporangium minutisporangium</name>
    <dbReference type="NCBI Taxonomy" id="113569"/>
    <lineage>
        <taxon>Bacteria</taxon>
        <taxon>Bacillati</taxon>
        <taxon>Actinomycetota</taxon>
        <taxon>Actinomycetes</taxon>
        <taxon>Cryptosporangiales</taxon>
        <taxon>Cryptosporangiaceae</taxon>
        <taxon>Cryptosporangium</taxon>
    </lineage>
</organism>
<proteinExistence type="predicted"/>
<protein>
    <recommendedName>
        <fullName evidence="1">YcaO domain-containing protein</fullName>
    </recommendedName>
</protein>
<evidence type="ECO:0000313" key="3">
    <source>
        <dbReference type="Proteomes" id="UP001501676"/>
    </source>
</evidence>
<dbReference type="Gene3D" id="3.40.50.720">
    <property type="entry name" value="NAD(P)-binding Rossmann-like Domain"/>
    <property type="match status" value="1"/>
</dbReference>
<dbReference type="NCBIfam" id="TIGR03882">
    <property type="entry name" value="cyclo_dehyd_2"/>
    <property type="match status" value="1"/>
</dbReference>
<keyword evidence="3" id="KW-1185">Reference proteome</keyword>